<dbReference type="EC" id="4.1.1.23" evidence="3 11"/>
<evidence type="ECO:0000256" key="10">
    <source>
        <dbReference type="PIRSR" id="PIRSR614732-2"/>
    </source>
</evidence>
<comment type="catalytic activity">
    <reaction evidence="8 11">
        <text>orotidine 5'-phosphate + H(+) = UMP + CO2</text>
        <dbReference type="Rhea" id="RHEA:11596"/>
        <dbReference type="ChEBI" id="CHEBI:15378"/>
        <dbReference type="ChEBI" id="CHEBI:16526"/>
        <dbReference type="ChEBI" id="CHEBI:57538"/>
        <dbReference type="ChEBI" id="CHEBI:57865"/>
        <dbReference type="EC" id="4.1.1.23"/>
    </reaction>
</comment>
<evidence type="ECO:0000256" key="6">
    <source>
        <dbReference type="ARBA" id="ARBA00022975"/>
    </source>
</evidence>
<dbReference type="GO" id="GO:0005829">
    <property type="term" value="C:cytosol"/>
    <property type="evidence" value="ECO:0007669"/>
    <property type="project" value="TreeGrafter"/>
</dbReference>
<evidence type="ECO:0000313" key="14">
    <source>
        <dbReference type="Proteomes" id="UP000242705"/>
    </source>
</evidence>
<dbReference type="PANTHER" id="PTHR32119:SF2">
    <property type="entry name" value="OROTIDINE 5'-PHOSPHATE DECARBOXYLASE"/>
    <property type="match status" value="1"/>
</dbReference>
<comment type="pathway">
    <text evidence="2 11">Pyrimidine metabolism; UMP biosynthesis via de novo pathway; UMP from orotate: step 2/2.</text>
</comment>
<dbReference type="GO" id="GO:0044205">
    <property type="term" value="P:'de novo' UMP biosynthetic process"/>
    <property type="evidence" value="ECO:0007669"/>
    <property type="project" value="UniProtKB-UniPathway"/>
</dbReference>
<feature type="active site" description="For OMPdecase activity" evidence="9">
    <location>
        <position position="99"/>
    </location>
</feature>
<keyword evidence="7 11" id="KW-0456">Lyase</keyword>
<dbReference type="SUPFAM" id="SSF51366">
    <property type="entry name" value="Ribulose-phoshate binding barrel"/>
    <property type="match status" value="1"/>
</dbReference>
<comment type="function">
    <text evidence="1">Catalyzes the decarboxylation of orotidine 5'-monophosphate (OMP) to uridine 5'-monophosphate (UMP).</text>
</comment>
<name>A0A2T2X692_SULTH</name>
<dbReference type="PANTHER" id="PTHR32119">
    <property type="entry name" value="OROTIDINE 5'-PHOSPHATE DECARBOXYLASE"/>
    <property type="match status" value="1"/>
</dbReference>
<dbReference type="EMBL" id="PXYX01000001">
    <property type="protein sequence ID" value="PSR29987.1"/>
    <property type="molecule type" value="Genomic_DNA"/>
</dbReference>
<dbReference type="InterPro" id="IPR001754">
    <property type="entry name" value="OMPdeCOase_dom"/>
</dbReference>
<gene>
    <name evidence="13" type="ORF">C7B47_01365</name>
</gene>
<dbReference type="AlphaFoldDB" id="A0A2T2X692"/>
<feature type="binding site" evidence="10">
    <location>
        <position position="45"/>
    </location>
    <ligand>
        <name>substrate</name>
    </ligand>
</feature>
<dbReference type="InterPro" id="IPR011060">
    <property type="entry name" value="RibuloseP-bd_barrel"/>
</dbReference>
<dbReference type="UniPathway" id="UPA00070">
    <property type="reaction ID" value="UER00120"/>
</dbReference>
<comment type="similarity">
    <text evidence="11">Belongs to the OMP decarboxylase family.</text>
</comment>
<proteinExistence type="inferred from homology"/>
<dbReference type="PROSITE" id="PS00156">
    <property type="entry name" value="OMPDECASE"/>
    <property type="match status" value="1"/>
</dbReference>
<dbReference type="GO" id="GO:0004590">
    <property type="term" value="F:orotidine-5'-phosphate decarboxylase activity"/>
    <property type="evidence" value="ECO:0007669"/>
    <property type="project" value="UniProtKB-EC"/>
</dbReference>
<dbReference type="NCBIfam" id="NF001273">
    <property type="entry name" value="PRK00230.1"/>
    <property type="match status" value="1"/>
</dbReference>
<dbReference type="InterPro" id="IPR013785">
    <property type="entry name" value="Aldolase_TIM"/>
</dbReference>
<evidence type="ECO:0000256" key="2">
    <source>
        <dbReference type="ARBA" id="ARBA00004861"/>
    </source>
</evidence>
<accession>A0A2T2X692</accession>
<evidence type="ECO:0000256" key="9">
    <source>
        <dbReference type="PIRSR" id="PIRSR614732-1"/>
    </source>
</evidence>
<evidence type="ECO:0000256" key="3">
    <source>
        <dbReference type="ARBA" id="ARBA00012321"/>
    </source>
</evidence>
<dbReference type="Pfam" id="PF00215">
    <property type="entry name" value="OMPdecase"/>
    <property type="match status" value="1"/>
</dbReference>
<keyword evidence="6 11" id="KW-0665">Pyrimidine biosynthesis</keyword>
<evidence type="ECO:0000313" key="13">
    <source>
        <dbReference type="EMBL" id="PSR29987.1"/>
    </source>
</evidence>
<evidence type="ECO:0000256" key="1">
    <source>
        <dbReference type="ARBA" id="ARBA00002356"/>
    </source>
</evidence>
<feature type="binding site" evidence="10">
    <location>
        <position position="239"/>
    </location>
    <ligand>
        <name>substrate</name>
    </ligand>
</feature>
<dbReference type="CDD" id="cd04725">
    <property type="entry name" value="OMP_decarboxylase_like"/>
    <property type="match status" value="1"/>
</dbReference>
<dbReference type="SMART" id="SM00934">
    <property type="entry name" value="OMPdecase"/>
    <property type="match status" value="1"/>
</dbReference>
<protein>
    <recommendedName>
        <fullName evidence="4 11">Orotidine 5'-phosphate decarboxylase</fullName>
        <ecNumber evidence="3 11">4.1.1.23</ecNumber>
    </recommendedName>
</protein>
<feature type="binding site" evidence="10">
    <location>
        <position position="66"/>
    </location>
    <ligand>
        <name>substrate</name>
    </ligand>
</feature>
<feature type="domain" description="Orotidine 5'-phosphate decarboxylase" evidence="12">
    <location>
        <begin position="39"/>
        <end position="254"/>
    </location>
</feature>
<feature type="binding site" evidence="10">
    <location>
        <position position="218"/>
    </location>
    <ligand>
        <name>substrate</name>
    </ligand>
</feature>
<feature type="active site" description="For OMPdecase activity" evidence="9">
    <location>
        <position position="96"/>
    </location>
</feature>
<evidence type="ECO:0000256" key="8">
    <source>
        <dbReference type="ARBA" id="ARBA00049157"/>
    </source>
</evidence>
<dbReference type="Proteomes" id="UP000242705">
    <property type="component" value="Unassembled WGS sequence"/>
</dbReference>
<dbReference type="GO" id="GO:0006207">
    <property type="term" value="P:'de novo' pyrimidine nucleobase biosynthetic process"/>
    <property type="evidence" value="ECO:0007669"/>
    <property type="project" value="InterPro"/>
</dbReference>
<evidence type="ECO:0000256" key="7">
    <source>
        <dbReference type="ARBA" id="ARBA00023239"/>
    </source>
</evidence>
<dbReference type="InterPro" id="IPR014732">
    <property type="entry name" value="OMPdecase"/>
</dbReference>
<dbReference type="Gene3D" id="3.20.20.70">
    <property type="entry name" value="Aldolase class I"/>
    <property type="match status" value="1"/>
</dbReference>
<organism evidence="13 14">
    <name type="scientific">Sulfobacillus thermosulfidooxidans</name>
    <dbReference type="NCBI Taxonomy" id="28034"/>
    <lineage>
        <taxon>Bacteria</taxon>
        <taxon>Bacillati</taxon>
        <taxon>Bacillota</taxon>
        <taxon>Clostridia</taxon>
        <taxon>Eubacteriales</taxon>
        <taxon>Clostridiales Family XVII. Incertae Sedis</taxon>
        <taxon>Sulfobacillus</taxon>
    </lineage>
</organism>
<feature type="binding site" evidence="10">
    <location>
        <position position="238"/>
    </location>
    <ligand>
        <name>substrate</name>
    </ligand>
</feature>
<evidence type="ECO:0000259" key="12">
    <source>
        <dbReference type="SMART" id="SM00934"/>
    </source>
</evidence>
<comment type="caution">
    <text evidence="13">The sequence shown here is derived from an EMBL/GenBank/DDBJ whole genome shotgun (WGS) entry which is preliminary data.</text>
</comment>
<keyword evidence="5 11" id="KW-0210">Decarboxylase</keyword>
<evidence type="ECO:0000256" key="5">
    <source>
        <dbReference type="ARBA" id="ARBA00022793"/>
    </source>
</evidence>
<evidence type="ECO:0000256" key="11">
    <source>
        <dbReference type="RuleBase" id="RU000512"/>
    </source>
</evidence>
<sequence length="264" mass="29185">MDLRRCKMLWGPPCPGNLRGLPKRRFRMNPNSENPKVTRFWIALDVADQNLAEQWMARFPHHKHYKVGMELFYRTGPDVIKKWIEEDGLSIFLDLKLHDIPRTVAAAVSQLDALGVSLTTIHLMGGRAMCEAAVQARTHLSLVGVSVLTSLGNDDLTMIGISSNVADQVKRLAAIGRETGLDGIVLSGQELIVLSPLWPEARFVVPGIRRASDASNDQKRIITPEQAIKHGATDLVIGRTLLKAEDPIAAYQELTKLLQGGRNS</sequence>
<feature type="binding site" evidence="10">
    <location>
        <position position="209"/>
    </location>
    <ligand>
        <name>substrate</name>
    </ligand>
</feature>
<feature type="binding site" evidence="10">
    <location>
        <position position="149"/>
    </location>
    <ligand>
        <name>substrate</name>
    </ligand>
</feature>
<feature type="active site" description="For OMPdecase activity" evidence="9">
    <location>
        <position position="94"/>
    </location>
</feature>
<dbReference type="NCBIfam" id="TIGR01740">
    <property type="entry name" value="pyrF"/>
    <property type="match status" value="1"/>
</dbReference>
<evidence type="ECO:0000256" key="4">
    <source>
        <dbReference type="ARBA" id="ARBA00021923"/>
    </source>
</evidence>
<dbReference type="InterPro" id="IPR018089">
    <property type="entry name" value="OMPdecase_AS"/>
</dbReference>
<reference evidence="13 14" key="1">
    <citation type="journal article" date="2014" name="BMC Genomics">
        <title>Comparison of environmental and isolate Sulfobacillus genomes reveals diverse carbon, sulfur, nitrogen, and hydrogen metabolisms.</title>
        <authorList>
            <person name="Justice N.B."/>
            <person name="Norman A."/>
            <person name="Brown C.T."/>
            <person name="Singh A."/>
            <person name="Thomas B.C."/>
            <person name="Banfield J.F."/>
        </authorList>
    </citation>
    <scope>NUCLEOTIDE SEQUENCE [LARGE SCALE GENOMIC DNA]</scope>
    <source>
        <strain evidence="13">AMDSBA5</strain>
    </source>
</reference>